<dbReference type="InterPro" id="IPR039422">
    <property type="entry name" value="MarR/SlyA-like"/>
</dbReference>
<sequence>MTLPAKTGTGSAEVMASAGVAASDVDSALGDLQAHLNLIFARTRSLWKESAARVHPELQVAGYKLLTFIDRAGTANAHEIAERFEMDKSVISRQVRMLEELGLLESRPDERDGRLRVLSVTATACDALAAVRRDYGTRLQAVIDELTPEEIRAASKAFRLLAEV</sequence>
<dbReference type="SMART" id="SM00418">
    <property type="entry name" value="HTH_ARSR"/>
    <property type="match status" value="1"/>
</dbReference>
<dbReference type="GO" id="GO:0006950">
    <property type="term" value="P:response to stress"/>
    <property type="evidence" value="ECO:0007669"/>
    <property type="project" value="TreeGrafter"/>
</dbReference>
<dbReference type="InterPro" id="IPR001845">
    <property type="entry name" value="HTH_ArsR_DNA-bd_dom"/>
</dbReference>
<evidence type="ECO:0000259" key="1">
    <source>
        <dbReference type="PROSITE" id="PS50995"/>
    </source>
</evidence>
<protein>
    <recommendedName>
        <fullName evidence="1">HTH marR-type domain-containing protein</fullName>
    </recommendedName>
</protein>
<dbReference type="PATRIC" id="fig|1333857.3.peg.3351"/>
<dbReference type="InterPro" id="IPR036388">
    <property type="entry name" value="WH-like_DNA-bd_sf"/>
</dbReference>
<dbReference type="EMBL" id="ATAO01000217">
    <property type="protein sequence ID" value="EQM73424.1"/>
    <property type="molecule type" value="Genomic_DNA"/>
</dbReference>
<feature type="domain" description="HTH marR-type" evidence="1">
    <location>
        <begin position="22"/>
        <end position="164"/>
    </location>
</feature>
<reference evidence="2 3" key="1">
    <citation type="journal article" date="2013" name="Genome Announc.">
        <title>Whole-genome sequences of five oyster-associated bacteria show potential for crude oil hydrocarbon degradation.</title>
        <authorList>
            <person name="Chauhan A."/>
            <person name="Green S."/>
            <person name="Pathak A."/>
            <person name="Thomas J."/>
            <person name="Venkatramanan R."/>
        </authorList>
    </citation>
    <scope>NUCLEOTIDE SEQUENCE [LARGE SCALE GENOMIC DNA]</scope>
    <source>
        <strain evidence="2 3">MF109</strain>
    </source>
</reference>
<proteinExistence type="predicted"/>
<dbReference type="AlphaFoldDB" id="T5KC34"/>
<dbReference type="Pfam" id="PF12802">
    <property type="entry name" value="MarR_2"/>
    <property type="match status" value="1"/>
</dbReference>
<dbReference type="Gene3D" id="1.10.10.10">
    <property type="entry name" value="Winged helix-like DNA-binding domain superfamily/Winged helix DNA-binding domain"/>
    <property type="match status" value="1"/>
</dbReference>
<dbReference type="SMART" id="SM00347">
    <property type="entry name" value="HTH_MARR"/>
    <property type="match status" value="1"/>
</dbReference>
<dbReference type="InterPro" id="IPR000835">
    <property type="entry name" value="HTH_MarR-typ"/>
</dbReference>
<name>T5KC34_MICMQ</name>
<comment type="caution">
    <text evidence="2">The sequence shown here is derived from an EMBL/GenBank/DDBJ whole genome shotgun (WGS) entry which is preliminary data.</text>
</comment>
<evidence type="ECO:0000313" key="2">
    <source>
        <dbReference type="EMBL" id="EQM73424.1"/>
    </source>
</evidence>
<organism evidence="2 3">
    <name type="scientific">Microbacterium maritypicum MF109</name>
    <dbReference type="NCBI Taxonomy" id="1333857"/>
    <lineage>
        <taxon>Bacteria</taxon>
        <taxon>Bacillati</taxon>
        <taxon>Actinomycetota</taxon>
        <taxon>Actinomycetes</taxon>
        <taxon>Micrococcales</taxon>
        <taxon>Microbacteriaceae</taxon>
        <taxon>Microbacterium</taxon>
    </lineage>
</organism>
<dbReference type="CDD" id="cd00090">
    <property type="entry name" value="HTH_ARSR"/>
    <property type="match status" value="1"/>
</dbReference>
<evidence type="ECO:0000313" key="3">
    <source>
        <dbReference type="Proteomes" id="UP000016033"/>
    </source>
</evidence>
<dbReference type="PROSITE" id="PS50995">
    <property type="entry name" value="HTH_MARR_2"/>
    <property type="match status" value="1"/>
</dbReference>
<dbReference type="InterPro" id="IPR036390">
    <property type="entry name" value="WH_DNA-bd_sf"/>
</dbReference>
<dbReference type="Proteomes" id="UP000016033">
    <property type="component" value="Unassembled WGS sequence"/>
</dbReference>
<dbReference type="PANTHER" id="PTHR33164">
    <property type="entry name" value="TRANSCRIPTIONAL REGULATOR, MARR FAMILY"/>
    <property type="match status" value="1"/>
</dbReference>
<dbReference type="PANTHER" id="PTHR33164:SF57">
    <property type="entry name" value="MARR-FAMILY TRANSCRIPTIONAL REGULATOR"/>
    <property type="match status" value="1"/>
</dbReference>
<dbReference type="InterPro" id="IPR011991">
    <property type="entry name" value="ArsR-like_HTH"/>
</dbReference>
<dbReference type="RefSeq" id="WP_021201257.1">
    <property type="nucleotide sequence ID" value="NZ_ATAO01000217.1"/>
</dbReference>
<dbReference type="GO" id="GO:0003700">
    <property type="term" value="F:DNA-binding transcription factor activity"/>
    <property type="evidence" value="ECO:0007669"/>
    <property type="project" value="InterPro"/>
</dbReference>
<dbReference type="SUPFAM" id="SSF46785">
    <property type="entry name" value="Winged helix' DNA-binding domain"/>
    <property type="match status" value="1"/>
</dbReference>
<accession>T5KC34</accession>
<gene>
    <name evidence="2" type="ORF">L687_06645</name>
</gene>